<dbReference type="EMBL" id="JBITYG010000001">
    <property type="protein sequence ID" value="MFI9099281.1"/>
    <property type="molecule type" value="Genomic_DNA"/>
</dbReference>
<gene>
    <name evidence="1" type="ORF">ACIGXA_02065</name>
</gene>
<sequence>MSPRNTAVDAPDARVPADAVFPGDATAVAAYRDQRRLLQKEAVLGRGELIESVLRGRRAALAGLRATPWLRRLIDSTHRQVRQVMARPEYADVLPLRRSMLTFLAELPLPIPADSVILRHPTHAPAAEILAGLPELRHRRAEVTRILAESSLQEAGTPFRTVDDDSGRAIVLGQDAPTIDALAGIAHELGHCLYERARPGRSVRSQFASERLAHCLEERLVAAYLRERGSPEECRDWWAYQRRVDAHNLYFFRLERALMYEQPDSVPELMPESTTSFRESLFILPGYQVVYARASLARLPAHGGA</sequence>
<name>A0ABW8C1H8_9ACTN</name>
<evidence type="ECO:0000313" key="2">
    <source>
        <dbReference type="Proteomes" id="UP001614394"/>
    </source>
</evidence>
<keyword evidence="2" id="KW-1185">Reference proteome</keyword>
<protein>
    <recommendedName>
        <fullName evidence="3">IrrE N-terminal-like domain-containing protein</fullName>
    </recommendedName>
</protein>
<accession>A0ABW8C1H8</accession>
<dbReference type="RefSeq" id="WP_399643585.1">
    <property type="nucleotide sequence ID" value="NZ_JBITYG010000001.1"/>
</dbReference>
<comment type="caution">
    <text evidence="1">The sequence shown here is derived from an EMBL/GenBank/DDBJ whole genome shotgun (WGS) entry which is preliminary data.</text>
</comment>
<dbReference type="Proteomes" id="UP001614394">
    <property type="component" value="Unassembled WGS sequence"/>
</dbReference>
<evidence type="ECO:0008006" key="3">
    <source>
        <dbReference type="Google" id="ProtNLM"/>
    </source>
</evidence>
<reference evidence="1 2" key="1">
    <citation type="submission" date="2024-10" db="EMBL/GenBank/DDBJ databases">
        <title>The Natural Products Discovery Center: Release of the First 8490 Sequenced Strains for Exploring Actinobacteria Biosynthetic Diversity.</title>
        <authorList>
            <person name="Kalkreuter E."/>
            <person name="Kautsar S.A."/>
            <person name="Yang D."/>
            <person name="Bader C.D."/>
            <person name="Teijaro C.N."/>
            <person name="Fluegel L."/>
            <person name="Davis C.M."/>
            <person name="Simpson J.R."/>
            <person name="Lauterbach L."/>
            <person name="Steele A.D."/>
            <person name="Gui C."/>
            <person name="Meng S."/>
            <person name="Li G."/>
            <person name="Viehrig K."/>
            <person name="Ye F."/>
            <person name="Su P."/>
            <person name="Kiefer A.F."/>
            <person name="Nichols A."/>
            <person name="Cepeda A.J."/>
            <person name="Yan W."/>
            <person name="Fan B."/>
            <person name="Jiang Y."/>
            <person name="Adhikari A."/>
            <person name="Zheng C.-J."/>
            <person name="Schuster L."/>
            <person name="Cowan T.M."/>
            <person name="Smanski M.J."/>
            <person name="Chevrette M.G."/>
            <person name="De Carvalho L.P.S."/>
            <person name="Shen B."/>
        </authorList>
    </citation>
    <scope>NUCLEOTIDE SEQUENCE [LARGE SCALE GENOMIC DNA]</scope>
    <source>
        <strain evidence="1 2">NPDC053399</strain>
    </source>
</reference>
<evidence type="ECO:0000313" key="1">
    <source>
        <dbReference type="EMBL" id="MFI9099281.1"/>
    </source>
</evidence>
<proteinExistence type="predicted"/>
<organism evidence="1 2">
    <name type="scientific">Streptomyces fildesensis</name>
    <dbReference type="NCBI Taxonomy" id="375757"/>
    <lineage>
        <taxon>Bacteria</taxon>
        <taxon>Bacillati</taxon>
        <taxon>Actinomycetota</taxon>
        <taxon>Actinomycetes</taxon>
        <taxon>Kitasatosporales</taxon>
        <taxon>Streptomycetaceae</taxon>
        <taxon>Streptomyces</taxon>
    </lineage>
</organism>